<dbReference type="InterPro" id="IPR013320">
    <property type="entry name" value="ConA-like_dom_sf"/>
</dbReference>
<name>A0A382U046_9ZZZZ</name>
<evidence type="ECO:0000259" key="3">
    <source>
        <dbReference type="SMART" id="SM00560"/>
    </source>
</evidence>
<dbReference type="InterPro" id="IPR041690">
    <property type="entry name" value="Cadherin_5"/>
</dbReference>
<dbReference type="Pfam" id="PF13385">
    <property type="entry name" value="Laminin_G_3"/>
    <property type="match status" value="1"/>
</dbReference>
<protein>
    <recommendedName>
        <fullName evidence="3">LamG-like jellyroll fold domain-containing protein</fullName>
    </recommendedName>
</protein>
<dbReference type="AlphaFoldDB" id="A0A382U046"/>
<gene>
    <name evidence="4" type="ORF">METZ01_LOCUS380181</name>
</gene>
<dbReference type="SMART" id="SM00560">
    <property type="entry name" value="LamGL"/>
    <property type="match status" value="1"/>
</dbReference>
<feature type="non-terminal residue" evidence="4">
    <location>
        <position position="1"/>
    </location>
</feature>
<sequence>SVGGFYSSTFSINSAGSGVSGHSLSFDGVNDYVEIPNQSSATSVFEYAFTSTAWVKVTGGSGTNRNILTNAQMSGDGYILQVTNENQFSGIIDLQSGWSTVWGSTVVNPNTWYHFAFSYDGSSLKLYVNGELDGENSNVSGEIIDPVGNSSFFIGARQDLAALFFPGIIDEITIWNTTLTQEEIQSHMSTELNGNETGLVGYWNFNEGTGTTASDATSNGNDGTINGATWSDDTPVSVYAYTPNADYNGTDSFTFTASDGTETSNTATISLTVNPVNDVPVASDASFTTDEDVAVAI</sequence>
<dbReference type="PANTHER" id="PTHR47635:SF2">
    <property type="entry name" value="LAMG-LIKE JELLYROLL FOLD DOMAIN-CONTAINING PROTEIN"/>
    <property type="match status" value="1"/>
</dbReference>
<evidence type="ECO:0000313" key="4">
    <source>
        <dbReference type="EMBL" id="SVD27327.1"/>
    </source>
</evidence>
<evidence type="ECO:0000256" key="2">
    <source>
        <dbReference type="ARBA" id="ARBA00023157"/>
    </source>
</evidence>
<reference evidence="4" key="1">
    <citation type="submission" date="2018-05" db="EMBL/GenBank/DDBJ databases">
        <authorList>
            <person name="Lanie J.A."/>
            <person name="Ng W.-L."/>
            <person name="Kazmierczak K.M."/>
            <person name="Andrzejewski T.M."/>
            <person name="Davidsen T.M."/>
            <person name="Wayne K.J."/>
            <person name="Tettelin H."/>
            <person name="Glass J.I."/>
            <person name="Rusch D."/>
            <person name="Podicherti R."/>
            <person name="Tsui H.-C.T."/>
            <person name="Winkler M.E."/>
        </authorList>
    </citation>
    <scope>NUCLEOTIDE SEQUENCE</scope>
</reference>
<feature type="non-terminal residue" evidence="4">
    <location>
        <position position="297"/>
    </location>
</feature>
<accession>A0A382U046</accession>
<dbReference type="InterPro" id="IPR006558">
    <property type="entry name" value="LamG-like"/>
</dbReference>
<proteinExistence type="predicted"/>
<evidence type="ECO:0000256" key="1">
    <source>
        <dbReference type="ARBA" id="ARBA00022729"/>
    </source>
</evidence>
<keyword evidence="1" id="KW-0732">Signal</keyword>
<organism evidence="4">
    <name type="scientific">marine metagenome</name>
    <dbReference type="NCBI Taxonomy" id="408172"/>
    <lineage>
        <taxon>unclassified sequences</taxon>
        <taxon>metagenomes</taxon>
        <taxon>ecological metagenomes</taxon>
    </lineage>
</organism>
<keyword evidence="2" id="KW-1015">Disulfide bond</keyword>
<dbReference type="SUPFAM" id="SSF49899">
    <property type="entry name" value="Concanavalin A-like lectins/glucanases"/>
    <property type="match status" value="1"/>
</dbReference>
<dbReference type="Gene3D" id="2.60.120.200">
    <property type="match status" value="1"/>
</dbReference>
<feature type="domain" description="LamG-like jellyroll fold" evidence="3">
    <location>
        <begin position="47"/>
        <end position="182"/>
    </location>
</feature>
<dbReference type="Pfam" id="PF17892">
    <property type="entry name" value="Cadherin_5"/>
    <property type="match status" value="1"/>
</dbReference>
<dbReference type="EMBL" id="UINC01140276">
    <property type="protein sequence ID" value="SVD27327.1"/>
    <property type="molecule type" value="Genomic_DNA"/>
</dbReference>
<dbReference type="PANTHER" id="PTHR47635">
    <property type="entry name" value="CUB DOMAIN-CONTAINING PROTEIN"/>
    <property type="match status" value="1"/>
</dbReference>